<dbReference type="RefSeq" id="WP_378222438.1">
    <property type="nucleotide sequence ID" value="NZ_JBHRTK010000016.1"/>
</dbReference>
<keyword evidence="8" id="KW-0411">Iron-sulfur</keyword>
<evidence type="ECO:0000313" key="11">
    <source>
        <dbReference type="Proteomes" id="UP001595583"/>
    </source>
</evidence>
<dbReference type="CDD" id="cd03478">
    <property type="entry name" value="Rieske_AIFL_N"/>
    <property type="match status" value="1"/>
</dbReference>
<dbReference type="PROSITE" id="PS51296">
    <property type="entry name" value="RIESKE"/>
    <property type="match status" value="1"/>
</dbReference>
<accession>A0ABV7KC60</accession>
<evidence type="ECO:0000256" key="6">
    <source>
        <dbReference type="ARBA" id="ARBA00023002"/>
    </source>
</evidence>
<evidence type="ECO:0000313" key="10">
    <source>
        <dbReference type="EMBL" id="MFC3207894.1"/>
    </source>
</evidence>
<dbReference type="SUPFAM" id="SSF50022">
    <property type="entry name" value="ISP domain"/>
    <property type="match status" value="1"/>
</dbReference>
<dbReference type="Proteomes" id="UP001595583">
    <property type="component" value="Unassembled WGS sequence"/>
</dbReference>
<evidence type="ECO:0000256" key="5">
    <source>
        <dbReference type="ARBA" id="ARBA00022827"/>
    </source>
</evidence>
<reference evidence="11" key="1">
    <citation type="journal article" date="2019" name="Int. J. Syst. Evol. Microbiol.">
        <title>The Global Catalogue of Microorganisms (GCM) 10K type strain sequencing project: providing services to taxonomists for standard genome sequencing and annotation.</title>
        <authorList>
            <consortium name="The Broad Institute Genomics Platform"/>
            <consortium name="The Broad Institute Genome Sequencing Center for Infectious Disease"/>
            <person name="Wu L."/>
            <person name="Ma J."/>
        </authorList>
    </citation>
    <scope>NUCLEOTIDE SEQUENCE [LARGE SCALE GENOMIC DNA]</scope>
    <source>
        <strain evidence="11">KCTC 52165</strain>
    </source>
</reference>
<evidence type="ECO:0000256" key="7">
    <source>
        <dbReference type="ARBA" id="ARBA00023004"/>
    </source>
</evidence>
<keyword evidence="2" id="KW-0285">Flavoprotein</keyword>
<dbReference type="Pfam" id="PF00355">
    <property type="entry name" value="Rieske"/>
    <property type="match status" value="1"/>
</dbReference>
<gene>
    <name evidence="10" type="ORF">ACFOHJ_16840</name>
</gene>
<keyword evidence="3" id="KW-0001">2Fe-2S</keyword>
<dbReference type="InterPro" id="IPR017941">
    <property type="entry name" value="Rieske_2Fe-2S"/>
</dbReference>
<comment type="caution">
    <text evidence="10">The sequence shown here is derived from an EMBL/GenBank/DDBJ whole genome shotgun (WGS) entry which is preliminary data.</text>
</comment>
<protein>
    <submittedName>
        <fullName evidence="10">FAD-dependent oxidoreductase</fullName>
    </submittedName>
</protein>
<dbReference type="Pfam" id="PF07992">
    <property type="entry name" value="Pyr_redox_2"/>
    <property type="match status" value="1"/>
</dbReference>
<dbReference type="Pfam" id="PF14759">
    <property type="entry name" value="Reductase_C"/>
    <property type="match status" value="1"/>
</dbReference>
<dbReference type="SUPFAM" id="SSF55424">
    <property type="entry name" value="FAD/NAD-linked reductases, dimerisation (C-terminal) domain"/>
    <property type="match status" value="1"/>
</dbReference>
<keyword evidence="6" id="KW-0560">Oxidoreductase</keyword>
<name>A0ABV7KC60_9HYPH</name>
<comment type="cofactor">
    <cofactor evidence="1">
        <name>FAD</name>
        <dbReference type="ChEBI" id="CHEBI:57692"/>
    </cofactor>
</comment>
<dbReference type="InterPro" id="IPR023753">
    <property type="entry name" value="FAD/NAD-binding_dom"/>
</dbReference>
<dbReference type="PANTHER" id="PTHR43557">
    <property type="entry name" value="APOPTOSIS-INDUCING FACTOR 1"/>
    <property type="match status" value="1"/>
</dbReference>
<dbReference type="InterPro" id="IPR028202">
    <property type="entry name" value="Reductase_C"/>
</dbReference>
<evidence type="ECO:0000259" key="9">
    <source>
        <dbReference type="PROSITE" id="PS51296"/>
    </source>
</evidence>
<evidence type="ECO:0000256" key="3">
    <source>
        <dbReference type="ARBA" id="ARBA00022714"/>
    </source>
</evidence>
<evidence type="ECO:0000256" key="8">
    <source>
        <dbReference type="ARBA" id="ARBA00023014"/>
    </source>
</evidence>
<dbReference type="PANTHER" id="PTHR43557:SF2">
    <property type="entry name" value="RIESKE DOMAIN-CONTAINING PROTEIN-RELATED"/>
    <property type="match status" value="1"/>
</dbReference>
<dbReference type="InterPro" id="IPR016156">
    <property type="entry name" value="FAD/NAD-linked_Rdtase_dimer_sf"/>
</dbReference>
<keyword evidence="11" id="KW-1185">Reference proteome</keyword>
<keyword evidence="7" id="KW-0408">Iron</keyword>
<keyword evidence="5" id="KW-0274">FAD</keyword>
<dbReference type="Gene3D" id="2.102.10.10">
    <property type="entry name" value="Rieske [2Fe-2S] iron-sulphur domain"/>
    <property type="match status" value="1"/>
</dbReference>
<evidence type="ECO:0000256" key="4">
    <source>
        <dbReference type="ARBA" id="ARBA00022723"/>
    </source>
</evidence>
<dbReference type="PRINTS" id="PR00411">
    <property type="entry name" value="PNDRDTASEI"/>
</dbReference>
<evidence type="ECO:0000256" key="1">
    <source>
        <dbReference type="ARBA" id="ARBA00001974"/>
    </source>
</evidence>
<proteinExistence type="predicted"/>
<evidence type="ECO:0000256" key="2">
    <source>
        <dbReference type="ARBA" id="ARBA00022630"/>
    </source>
</evidence>
<dbReference type="InterPro" id="IPR050446">
    <property type="entry name" value="FAD-oxidoreductase/Apoptosis"/>
</dbReference>
<keyword evidence="4" id="KW-0479">Metal-binding</keyword>
<dbReference type="SUPFAM" id="SSF51905">
    <property type="entry name" value="FAD/NAD(P)-binding domain"/>
    <property type="match status" value="1"/>
</dbReference>
<organism evidence="10 11">
    <name type="scientific">Aquamicrobium soli</name>
    <dbReference type="NCBI Taxonomy" id="1811518"/>
    <lineage>
        <taxon>Bacteria</taxon>
        <taxon>Pseudomonadati</taxon>
        <taxon>Pseudomonadota</taxon>
        <taxon>Alphaproteobacteria</taxon>
        <taxon>Hyphomicrobiales</taxon>
        <taxon>Phyllobacteriaceae</taxon>
        <taxon>Aquamicrobium</taxon>
    </lineage>
</organism>
<dbReference type="Gene3D" id="3.50.50.60">
    <property type="entry name" value="FAD/NAD(P)-binding domain"/>
    <property type="match status" value="2"/>
</dbReference>
<dbReference type="EMBL" id="JBHRTK010000016">
    <property type="protein sequence ID" value="MFC3207894.1"/>
    <property type="molecule type" value="Genomic_DNA"/>
</dbReference>
<dbReference type="Gene3D" id="3.30.390.30">
    <property type="match status" value="1"/>
</dbReference>
<sequence length="514" mass="55679">MASHGNQDSGPDLEQGVSLSDFGSENRLLGRVGKKAVVLARAGDEIFAVGATCTHYSGPLGEGIVVGDTIRCPWHHACFSLRSGEALSAPAFDPLPRWKVEQRDGKVFVTEKLAKGDGAASRDTGRDPRRIVIVGGGAAGFAAAEMLRRRGYGGDLTMLSSDEDAPYDRPNLSKDYLAGTAEEAWMPLRSDDFYADSKIGLHLRTTVSDIDTQARVVTTQDGQSFPFDRLLLATGAEPVRLKIPGAERPHVFTLRSMADSRAIIEQAGKSKSAVILGAGFIGLEAAAALRERGLSVHVVTQDTQPFEKVLGPDLGNFIRTIHEEHGVTFHLNATIASIQERSVLLSNGREVDADLVIIGVGVRPRVTLAEKAGIATDRGILVDEYLETDKTGIFAAGDAARWHDLTSGERRRVEHWVIAERQGQAAAENMLGLRRPFLDVPFFWSAHYDMTIRYVGHATSWDRIEIDGSLAARDCMVGYKKDGHVVAVAAIGRDLQALDCEASMEAEGRRRAVS</sequence>
<dbReference type="PRINTS" id="PR00368">
    <property type="entry name" value="FADPNR"/>
</dbReference>
<dbReference type="InterPro" id="IPR036188">
    <property type="entry name" value="FAD/NAD-bd_sf"/>
</dbReference>
<feature type="domain" description="Rieske" evidence="9">
    <location>
        <begin position="14"/>
        <end position="109"/>
    </location>
</feature>
<dbReference type="InterPro" id="IPR036922">
    <property type="entry name" value="Rieske_2Fe-2S_sf"/>
</dbReference>